<proteinExistence type="predicted"/>
<organism evidence="1 2">
    <name type="scientific">Plakobranchus ocellatus</name>
    <dbReference type="NCBI Taxonomy" id="259542"/>
    <lineage>
        <taxon>Eukaryota</taxon>
        <taxon>Metazoa</taxon>
        <taxon>Spiralia</taxon>
        <taxon>Lophotrochozoa</taxon>
        <taxon>Mollusca</taxon>
        <taxon>Gastropoda</taxon>
        <taxon>Heterobranchia</taxon>
        <taxon>Euthyneura</taxon>
        <taxon>Panpulmonata</taxon>
        <taxon>Sacoglossa</taxon>
        <taxon>Placobranchoidea</taxon>
        <taxon>Plakobranchidae</taxon>
        <taxon>Plakobranchus</taxon>
    </lineage>
</organism>
<sequence length="89" mass="10404">MEDSRFSALHLLKHWDCLEFEAVFQTHLQRSLRKEKLRENLMIRLLDLPCCKVLVSPNCKCPTAALVVGLFLTLRIHHQLTLLNNSHQK</sequence>
<keyword evidence="2" id="KW-1185">Reference proteome</keyword>
<evidence type="ECO:0000313" key="1">
    <source>
        <dbReference type="EMBL" id="GFO19601.1"/>
    </source>
</evidence>
<comment type="caution">
    <text evidence="1">The sequence shown here is derived from an EMBL/GenBank/DDBJ whole genome shotgun (WGS) entry which is preliminary data.</text>
</comment>
<dbReference type="AlphaFoldDB" id="A0AAV4B881"/>
<protein>
    <submittedName>
        <fullName evidence="1">Uncharacterized protein</fullName>
    </submittedName>
</protein>
<reference evidence="1 2" key="1">
    <citation type="journal article" date="2021" name="Elife">
        <title>Chloroplast acquisition without the gene transfer in kleptoplastic sea slugs, Plakobranchus ocellatus.</title>
        <authorList>
            <person name="Maeda T."/>
            <person name="Takahashi S."/>
            <person name="Yoshida T."/>
            <person name="Shimamura S."/>
            <person name="Takaki Y."/>
            <person name="Nagai Y."/>
            <person name="Toyoda A."/>
            <person name="Suzuki Y."/>
            <person name="Arimoto A."/>
            <person name="Ishii H."/>
            <person name="Satoh N."/>
            <person name="Nishiyama T."/>
            <person name="Hasebe M."/>
            <person name="Maruyama T."/>
            <person name="Minagawa J."/>
            <person name="Obokata J."/>
            <person name="Shigenobu S."/>
        </authorList>
    </citation>
    <scope>NUCLEOTIDE SEQUENCE [LARGE SCALE GENOMIC DNA]</scope>
</reference>
<evidence type="ECO:0000313" key="2">
    <source>
        <dbReference type="Proteomes" id="UP000735302"/>
    </source>
</evidence>
<gene>
    <name evidence="1" type="ORF">PoB_004610600</name>
</gene>
<dbReference type="EMBL" id="BLXT01005065">
    <property type="protein sequence ID" value="GFO19601.1"/>
    <property type="molecule type" value="Genomic_DNA"/>
</dbReference>
<name>A0AAV4B881_9GAST</name>
<accession>A0AAV4B881</accession>
<dbReference type="Proteomes" id="UP000735302">
    <property type="component" value="Unassembled WGS sequence"/>
</dbReference>